<proteinExistence type="predicted"/>
<evidence type="ECO:0000256" key="1">
    <source>
        <dbReference type="SAM" id="MobiDB-lite"/>
    </source>
</evidence>
<evidence type="ECO:0000313" key="3">
    <source>
        <dbReference type="EMBL" id="CAL5142105.1"/>
    </source>
</evidence>
<feature type="chain" id="PRO_5043729992" evidence="2">
    <location>
        <begin position="27"/>
        <end position="122"/>
    </location>
</feature>
<feature type="compositionally biased region" description="Low complexity" evidence="1">
    <location>
        <begin position="64"/>
        <end position="102"/>
    </location>
</feature>
<gene>
    <name evidence="3" type="ORF">CDAUBV1_LOCUS17384</name>
</gene>
<feature type="signal peptide" evidence="2">
    <location>
        <begin position="1"/>
        <end position="26"/>
    </location>
</feature>
<feature type="region of interest" description="Disordered" evidence="1">
    <location>
        <begin position="27"/>
        <end position="102"/>
    </location>
</feature>
<dbReference type="AlphaFoldDB" id="A0AAV2TY62"/>
<feature type="compositionally biased region" description="Polar residues" evidence="1">
    <location>
        <begin position="39"/>
        <end position="63"/>
    </location>
</feature>
<evidence type="ECO:0000256" key="2">
    <source>
        <dbReference type="SAM" id="SignalP"/>
    </source>
</evidence>
<protein>
    <submittedName>
        <fullName evidence="3">Uncharacterized protein</fullName>
    </submittedName>
</protein>
<dbReference type="EMBL" id="CAXLJL010000956">
    <property type="protein sequence ID" value="CAL5142105.1"/>
    <property type="molecule type" value="Genomic_DNA"/>
</dbReference>
<evidence type="ECO:0000313" key="4">
    <source>
        <dbReference type="Proteomes" id="UP001497525"/>
    </source>
</evidence>
<sequence>MIKTLKITLGFILIAFLWIQATRTQATNTATNETKTSNPSETAATTENPVTTVIASTASELPATTTKPDTTVTASKASETSGSSSASTRSEGTTPTTEGGTENLTLSPALVVFFTTVTWHFF</sequence>
<reference evidence="3" key="1">
    <citation type="submission" date="2024-06" db="EMBL/GenBank/DDBJ databases">
        <authorList>
            <person name="Liu X."/>
            <person name="Lenzi L."/>
            <person name="Haldenby T S."/>
            <person name="Uol C."/>
        </authorList>
    </citation>
    <scope>NUCLEOTIDE SEQUENCE</scope>
</reference>
<keyword evidence="2" id="KW-0732">Signal</keyword>
<comment type="caution">
    <text evidence="3">The sequence shown here is derived from an EMBL/GenBank/DDBJ whole genome shotgun (WGS) entry which is preliminary data.</text>
</comment>
<feature type="compositionally biased region" description="Low complexity" evidence="1">
    <location>
        <begin position="27"/>
        <end position="38"/>
    </location>
</feature>
<accession>A0AAV2TY62</accession>
<organism evidence="3 4">
    <name type="scientific">Calicophoron daubneyi</name>
    <name type="common">Rumen fluke</name>
    <name type="synonym">Paramphistomum daubneyi</name>
    <dbReference type="NCBI Taxonomy" id="300641"/>
    <lineage>
        <taxon>Eukaryota</taxon>
        <taxon>Metazoa</taxon>
        <taxon>Spiralia</taxon>
        <taxon>Lophotrochozoa</taxon>
        <taxon>Platyhelminthes</taxon>
        <taxon>Trematoda</taxon>
        <taxon>Digenea</taxon>
        <taxon>Plagiorchiida</taxon>
        <taxon>Pronocephalata</taxon>
        <taxon>Paramphistomoidea</taxon>
        <taxon>Paramphistomidae</taxon>
        <taxon>Calicophoron</taxon>
    </lineage>
</organism>
<name>A0AAV2TY62_CALDB</name>
<dbReference type="Proteomes" id="UP001497525">
    <property type="component" value="Unassembled WGS sequence"/>
</dbReference>